<dbReference type="AlphaFoldDB" id="A0AA92TRS6"/>
<dbReference type="EMBL" id="QRYP01000015">
    <property type="protein sequence ID" value="RGU97245.1"/>
    <property type="molecule type" value="Genomic_DNA"/>
</dbReference>
<evidence type="ECO:0000313" key="1">
    <source>
        <dbReference type="EMBL" id="RGU97245.1"/>
    </source>
</evidence>
<gene>
    <name evidence="1" type="ORF">DWW35_07215</name>
</gene>
<accession>A0AA92TRS6</accession>
<evidence type="ECO:0000313" key="2">
    <source>
        <dbReference type="Proteomes" id="UP000285236"/>
    </source>
</evidence>
<dbReference type="Proteomes" id="UP000285236">
    <property type="component" value="Unassembled WGS sequence"/>
</dbReference>
<organism evidence="1 2">
    <name type="scientific">Segatella copri</name>
    <dbReference type="NCBI Taxonomy" id="165179"/>
    <lineage>
        <taxon>Bacteria</taxon>
        <taxon>Pseudomonadati</taxon>
        <taxon>Bacteroidota</taxon>
        <taxon>Bacteroidia</taxon>
        <taxon>Bacteroidales</taxon>
        <taxon>Prevotellaceae</taxon>
        <taxon>Segatella</taxon>
    </lineage>
</organism>
<dbReference type="RefSeq" id="WP_118079951.1">
    <property type="nucleotide sequence ID" value="NZ_QRYP01000015.1"/>
</dbReference>
<name>A0AA92TRS6_9BACT</name>
<reference evidence="1 2" key="1">
    <citation type="submission" date="2018-08" db="EMBL/GenBank/DDBJ databases">
        <title>A genome reference for cultivated species of the human gut microbiota.</title>
        <authorList>
            <person name="Zou Y."/>
            <person name="Xue W."/>
            <person name="Luo G."/>
        </authorList>
    </citation>
    <scope>NUCLEOTIDE SEQUENCE [LARGE SCALE GENOMIC DNA]</scope>
    <source>
        <strain evidence="1 2">AF15-25</strain>
    </source>
</reference>
<sequence length="96" mass="11155">MNFTEMKMVSDYFNPVYFTRFYNEKLKCKKGGGLDDLTPTTFWKHYAKELDDIASRCLNGTYKFSAYKEKLILKGKDNFPRVLSVPSPCCAGWELC</sequence>
<comment type="caution">
    <text evidence="1">The sequence shown here is derived from an EMBL/GenBank/DDBJ whole genome shotgun (WGS) entry which is preliminary data.</text>
</comment>
<proteinExistence type="predicted"/>
<protein>
    <submittedName>
        <fullName evidence="1">Uncharacterized protein</fullName>
    </submittedName>
</protein>